<dbReference type="GO" id="GO:0003700">
    <property type="term" value="F:DNA-binding transcription factor activity"/>
    <property type="evidence" value="ECO:0007669"/>
    <property type="project" value="TreeGrafter"/>
</dbReference>
<keyword evidence="7" id="KW-1185">Reference proteome</keyword>
<dbReference type="AlphaFoldDB" id="A0A2V5IKG3"/>
<evidence type="ECO:0000256" key="3">
    <source>
        <dbReference type="ARBA" id="ARBA00023163"/>
    </source>
</evidence>
<dbReference type="SUPFAM" id="SSF48498">
    <property type="entry name" value="Tetracyclin repressor-like, C-terminal domain"/>
    <property type="match status" value="1"/>
</dbReference>
<dbReference type="PANTHER" id="PTHR30055:SF243">
    <property type="entry name" value="HTH-TYPE TRANSCRIPTIONAL REGULATOR RV1816"/>
    <property type="match status" value="1"/>
</dbReference>
<reference evidence="6 7" key="1">
    <citation type="submission" date="2018-05" db="EMBL/GenBank/DDBJ databases">
        <title>Genetic diversity of glacier-inhabiting Cryobacterium bacteria in China and description of Cryobacterium mengkeensis sp. nov. and Arthrobacter glacialis sp. nov.</title>
        <authorList>
            <person name="Liu Q."/>
            <person name="Xin Y.-H."/>
        </authorList>
    </citation>
    <scope>NUCLEOTIDE SEQUENCE [LARGE SCALE GENOMIC DNA]</scope>
    <source>
        <strain evidence="6 7">B7</strain>
    </source>
</reference>
<feature type="domain" description="HTH tetR-type" evidence="5">
    <location>
        <begin position="11"/>
        <end position="71"/>
    </location>
</feature>
<dbReference type="RefSeq" id="WP_110486757.1">
    <property type="nucleotide sequence ID" value="NZ_QJVC01000028.1"/>
</dbReference>
<dbReference type="Pfam" id="PF13305">
    <property type="entry name" value="TetR_C_33"/>
    <property type="match status" value="1"/>
</dbReference>
<protein>
    <submittedName>
        <fullName evidence="6">TetR family transcriptional regulator</fullName>
    </submittedName>
</protein>
<gene>
    <name evidence="6" type="ORF">CVS30_17065</name>
</gene>
<dbReference type="Proteomes" id="UP000247980">
    <property type="component" value="Unassembled WGS sequence"/>
</dbReference>
<evidence type="ECO:0000256" key="2">
    <source>
        <dbReference type="ARBA" id="ARBA00023125"/>
    </source>
</evidence>
<organism evidence="6 7">
    <name type="scientific">Arthrobacter psychrolactophilus</name>
    <dbReference type="NCBI Taxonomy" id="92442"/>
    <lineage>
        <taxon>Bacteria</taxon>
        <taxon>Bacillati</taxon>
        <taxon>Actinomycetota</taxon>
        <taxon>Actinomycetes</taxon>
        <taxon>Micrococcales</taxon>
        <taxon>Micrococcaceae</taxon>
        <taxon>Arthrobacter</taxon>
    </lineage>
</organism>
<evidence type="ECO:0000259" key="5">
    <source>
        <dbReference type="PROSITE" id="PS50977"/>
    </source>
</evidence>
<dbReference type="PROSITE" id="PS50977">
    <property type="entry name" value="HTH_TETR_2"/>
    <property type="match status" value="1"/>
</dbReference>
<dbReference type="Gene3D" id="1.10.357.10">
    <property type="entry name" value="Tetracycline Repressor, domain 2"/>
    <property type="match status" value="1"/>
</dbReference>
<evidence type="ECO:0000313" key="6">
    <source>
        <dbReference type="EMBL" id="PYI37158.1"/>
    </source>
</evidence>
<keyword evidence="2 4" id="KW-0238">DNA-binding</keyword>
<evidence type="ECO:0000313" key="7">
    <source>
        <dbReference type="Proteomes" id="UP000247980"/>
    </source>
</evidence>
<evidence type="ECO:0000256" key="1">
    <source>
        <dbReference type="ARBA" id="ARBA00023015"/>
    </source>
</evidence>
<dbReference type="PANTHER" id="PTHR30055">
    <property type="entry name" value="HTH-TYPE TRANSCRIPTIONAL REGULATOR RUTR"/>
    <property type="match status" value="1"/>
</dbReference>
<evidence type="ECO:0000256" key="4">
    <source>
        <dbReference type="PROSITE-ProRule" id="PRU00335"/>
    </source>
</evidence>
<accession>A0A2V5IKG3</accession>
<name>A0A2V5IKG3_9MICC</name>
<dbReference type="InterPro" id="IPR050109">
    <property type="entry name" value="HTH-type_TetR-like_transc_reg"/>
</dbReference>
<comment type="caution">
    <text evidence="6">The sequence shown here is derived from an EMBL/GenBank/DDBJ whole genome shotgun (WGS) entry which is preliminary data.</text>
</comment>
<keyword evidence="1" id="KW-0805">Transcription regulation</keyword>
<dbReference type="EMBL" id="QJVC01000028">
    <property type="protein sequence ID" value="PYI37158.1"/>
    <property type="molecule type" value="Genomic_DNA"/>
</dbReference>
<dbReference type="OrthoDB" id="3210322at2"/>
<feature type="DNA-binding region" description="H-T-H motif" evidence="4">
    <location>
        <begin position="34"/>
        <end position="53"/>
    </location>
</feature>
<proteinExistence type="predicted"/>
<sequence length="230" mass="24975">MMQTPRERARQQTMAEIVTIGRRHLELHGAAGLSLRAVARDLGVVSSAIYRYVKNRDELLTLLLVDGYDALGDAVDAAVQGVAEDDPVGRFRALARAVRQWGLAEPACYGLLFGSPVPGYEAPAEQTTAPGTRVIFQLVQILESADHNGRIALGDRTLDPRLAADFSKIRDEKGLTMDDQLVVAAVLVWSALFGAVNFEVFGHYGQTTFSDPAALFEAHLPGYEAILGLR</sequence>
<dbReference type="InterPro" id="IPR009057">
    <property type="entry name" value="Homeodomain-like_sf"/>
</dbReference>
<dbReference type="SUPFAM" id="SSF46689">
    <property type="entry name" value="Homeodomain-like"/>
    <property type="match status" value="1"/>
</dbReference>
<dbReference type="InterPro" id="IPR036271">
    <property type="entry name" value="Tet_transcr_reg_TetR-rel_C_sf"/>
</dbReference>
<dbReference type="Pfam" id="PF00440">
    <property type="entry name" value="TetR_N"/>
    <property type="match status" value="1"/>
</dbReference>
<dbReference type="InterPro" id="IPR025996">
    <property type="entry name" value="MT1864/Rv1816-like_C"/>
</dbReference>
<dbReference type="GO" id="GO:0000976">
    <property type="term" value="F:transcription cis-regulatory region binding"/>
    <property type="evidence" value="ECO:0007669"/>
    <property type="project" value="TreeGrafter"/>
</dbReference>
<keyword evidence="3" id="KW-0804">Transcription</keyword>
<dbReference type="InterPro" id="IPR001647">
    <property type="entry name" value="HTH_TetR"/>
</dbReference>